<dbReference type="AlphaFoldDB" id="A0A2T5MH44"/>
<feature type="transmembrane region" description="Helical" evidence="5">
    <location>
        <begin position="100"/>
        <end position="127"/>
    </location>
</feature>
<feature type="transmembrane region" description="Helical" evidence="5">
    <location>
        <begin position="231"/>
        <end position="252"/>
    </location>
</feature>
<accession>A0A2T5MH44</accession>
<feature type="transmembrane region" description="Helical" evidence="5">
    <location>
        <begin position="194"/>
        <end position="219"/>
    </location>
</feature>
<comment type="caution">
    <text evidence="6">The sequence shown here is derived from an EMBL/GenBank/DDBJ whole genome shotgun (WGS) entry which is preliminary data.</text>
</comment>
<keyword evidence="4 5" id="KW-0472">Membrane</keyword>
<feature type="transmembrane region" description="Helical" evidence="5">
    <location>
        <begin position="6"/>
        <end position="29"/>
    </location>
</feature>
<dbReference type="PANTHER" id="PTHR10361:SF24">
    <property type="entry name" value="P3 PROTEIN"/>
    <property type="match status" value="1"/>
</dbReference>
<dbReference type="RefSeq" id="WP_107939086.1">
    <property type="nucleotide sequence ID" value="NZ_QANS01000002.1"/>
</dbReference>
<dbReference type="Gene3D" id="1.20.1530.20">
    <property type="match status" value="1"/>
</dbReference>
<dbReference type="InterPro" id="IPR004710">
    <property type="entry name" value="Bilac:Na_transpt"/>
</dbReference>
<dbReference type="PANTHER" id="PTHR10361">
    <property type="entry name" value="SODIUM-BILE ACID COTRANSPORTER"/>
    <property type="match status" value="1"/>
</dbReference>
<evidence type="ECO:0000256" key="5">
    <source>
        <dbReference type="SAM" id="Phobius"/>
    </source>
</evidence>
<evidence type="ECO:0000313" key="7">
    <source>
        <dbReference type="Proteomes" id="UP000244248"/>
    </source>
</evidence>
<feature type="transmembrane region" description="Helical" evidence="5">
    <location>
        <begin position="41"/>
        <end position="63"/>
    </location>
</feature>
<keyword evidence="7" id="KW-1185">Reference proteome</keyword>
<evidence type="ECO:0000256" key="3">
    <source>
        <dbReference type="ARBA" id="ARBA00022989"/>
    </source>
</evidence>
<evidence type="ECO:0000256" key="1">
    <source>
        <dbReference type="ARBA" id="ARBA00004141"/>
    </source>
</evidence>
<gene>
    <name evidence="6" type="ORF">CJD38_04210</name>
</gene>
<evidence type="ECO:0000313" key="6">
    <source>
        <dbReference type="EMBL" id="PTU31896.1"/>
    </source>
</evidence>
<feature type="transmembrane region" description="Helical" evidence="5">
    <location>
        <begin position="69"/>
        <end position="88"/>
    </location>
</feature>
<dbReference type="OrthoDB" id="9806785at2"/>
<dbReference type="InterPro" id="IPR038770">
    <property type="entry name" value="Na+/solute_symporter_sf"/>
</dbReference>
<dbReference type="Proteomes" id="UP000244248">
    <property type="component" value="Unassembled WGS sequence"/>
</dbReference>
<keyword evidence="3 5" id="KW-1133">Transmembrane helix</keyword>
<evidence type="ECO:0000256" key="2">
    <source>
        <dbReference type="ARBA" id="ARBA00022692"/>
    </source>
</evidence>
<evidence type="ECO:0000256" key="4">
    <source>
        <dbReference type="ARBA" id="ARBA00023136"/>
    </source>
</evidence>
<dbReference type="Pfam" id="PF01758">
    <property type="entry name" value="SBF"/>
    <property type="match status" value="1"/>
</dbReference>
<keyword evidence="2 5" id="KW-0812">Transmembrane</keyword>
<proteinExistence type="predicted"/>
<dbReference type="EMBL" id="QANS01000002">
    <property type="protein sequence ID" value="PTU31896.1"/>
    <property type="molecule type" value="Genomic_DNA"/>
</dbReference>
<feature type="transmembrane region" description="Helical" evidence="5">
    <location>
        <begin position="169"/>
        <end position="188"/>
    </location>
</feature>
<dbReference type="GO" id="GO:0016020">
    <property type="term" value="C:membrane"/>
    <property type="evidence" value="ECO:0007669"/>
    <property type="project" value="UniProtKB-SubCell"/>
</dbReference>
<comment type="subcellular location">
    <subcellularLocation>
        <location evidence="1">Membrane</location>
        <topology evidence="1">Multi-pass membrane protein</topology>
    </subcellularLocation>
</comment>
<dbReference type="InterPro" id="IPR002657">
    <property type="entry name" value="BilAc:Na_symport/Acr3"/>
</dbReference>
<reference evidence="6 7" key="1">
    <citation type="submission" date="2018-04" db="EMBL/GenBank/DDBJ databases">
        <title>Novel species isolated from glacier.</title>
        <authorList>
            <person name="Liu Q."/>
            <person name="Xin Y.-H."/>
        </authorList>
    </citation>
    <scope>NUCLEOTIDE SEQUENCE [LARGE SCALE GENOMIC DNA]</scope>
    <source>
        <strain evidence="6 7">GT1R17</strain>
    </source>
</reference>
<organism evidence="6 7">
    <name type="scientific">Stenotrophobium rhamnosiphilum</name>
    <dbReference type="NCBI Taxonomy" id="2029166"/>
    <lineage>
        <taxon>Bacteria</taxon>
        <taxon>Pseudomonadati</taxon>
        <taxon>Pseudomonadota</taxon>
        <taxon>Gammaproteobacteria</taxon>
        <taxon>Nevskiales</taxon>
        <taxon>Nevskiaceae</taxon>
        <taxon>Stenotrophobium</taxon>
    </lineage>
</organism>
<feature type="transmembrane region" description="Helical" evidence="5">
    <location>
        <begin position="264"/>
        <end position="283"/>
    </location>
</feature>
<protein>
    <submittedName>
        <fullName evidence="6">Bile acid:sodium symporter</fullName>
    </submittedName>
</protein>
<sequence>MVSSQILSVFLPVALAIIMLGLGLSLSLADFRRVLTYPKAVGVALFCQMLLLPLVCVGVAHLYGLAPALAVGLMLLAASPGGTSANLYSHLAHGDVALNVTLTAINSILAIVMLPLVVNLSLIHFYGEGKVLPLQFDKVIQLFFVVLGPVAVGMWIHSRFPGLAKRAENPVKIASAIFLFAVVALVIITQPKAIAAGAVQVGLAAFTFNVLSLAVGYFVPLIVKLNQRQATAIGMEIGLHNGTLSIAIAMSPTLLNNPEMAMPAAIYGLIAFITAAIFGVLVSRRARLATEEK</sequence>
<name>A0A2T5MH44_9GAMM</name>
<feature type="transmembrane region" description="Helical" evidence="5">
    <location>
        <begin position="139"/>
        <end position="157"/>
    </location>
</feature>